<comment type="caution">
    <text evidence="1">The sequence shown here is derived from an EMBL/GenBank/DDBJ whole genome shotgun (WGS) entry which is preliminary data.</text>
</comment>
<reference evidence="1 2" key="1">
    <citation type="submission" date="2013-09" db="EMBL/GenBank/DDBJ databases">
        <authorList>
            <person name="Zeng Z."/>
            <person name="Chen C."/>
        </authorList>
    </citation>
    <scope>NUCLEOTIDE SEQUENCE [LARGE SCALE GENOMIC DNA]</scope>
    <source>
        <strain evidence="1 2">WB 4.1-42</strain>
    </source>
</reference>
<evidence type="ECO:0000313" key="1">
    <source>
        <dbReference type="EMBL" id="KGO92953.1"/>
    </source>
</evidence>
<dbReference type="EMBL" id="JRLY01000007">
    <property type="protein sequence ID" value="KGO92953.1"/>
    <property type="molecule type" value="Genomic_DNA"/>
</dbReference>
<accession>A0A0A2MNA0</accession>
<keyword evidence="2" id="KW-1185">Reference proteome</keyword>
<sequence>MISYNELLIKTASTFLQSYMIENNISSLTADQCAELLNENGILSNKIGPKPGFNFRQMLRDGRDGKIIKIDGVSQLKPNSRWSIHKI</sequence>
<dbReference type="STRING" id="1121898.GCA_000422725_02685"/>
<dbReference type="OrthoDB" id="799424at2"/>
<evidence type="ECO:0000313" key="2">
    <source>
        <dbReference type="Proteomes" id="UP000030111"/>
    </source>
</evidence>
<gene>
    <name evidence="1" type="ORF">Q766_10010</name>
</gene>
<dbReference type="Proteomes" id="UP000030111">
    <property type="component" value="Unassembled WGS sequence"/>
</dbReference>
<dbReference type="RefSeq" id="WP_026993015.1">
    <property type="nucleotide sequence ID" value="NZ_JRLY01000007.1"/>
</dbReference>
<organism evidence="1 2">
    <name type="scientific">Flavobacterium subsaxonicum WB 4.1-42 = DSM 21790</name>
    <dbReference type="NCBI Taxonomy" id="1121898"/>
    <lineage>
        <taxon>Bacteria</taxon>
        <taxon>Pseudomonadati</taxon>
        <taxon>Bacteroidota</taxon>
        <taxon>Flavobacteriia</taxon>
        <taxon>Flavobacteriales</taxon>
        <taxon>Flavobacteriaceae</taxon>
        <taxon>Flavobacterium</taxon>
    </lineage>
</organism>
<protein>
    <submittedName>
        <fullName evidence="1">Uncharacterized protein</fullName>
    </submittedName>
</protein>
<proteinExistence type="predicted"/>
<dbReference type="AlphaFoldDB" id="A0A0A2MNA0"/>
<name>A0A0A2MNA0_9FLAO</name>